<organism evidence="1">
    <name type="scientific">marine sediment metagenome</name>
    <dbReference type="NCBI Taxonomy" id="412755"/>
    <lineage>
        <taxon>unclassified sequences</taxon>
        <taxon>metagenomes</taxon>
        <taxon>ecological metagenomes</taxon>
    </lineage>
</organism>
<reference evidence="1" key="1">
    <citation type="journal article" date="2014" name="Front. Microbiol.">
        <title>High frequency of phylogenetically diverse reductive dehalogenase-homologous genes in deep subseafloor sedimentary metagenomes.</title>
        <authorList>
            <person name="Kawai M."/>
            <person name="Futagami T."/>
            <person name="Toyoda A."/>
            <person name="Takaki Y."/>
            <person name="Nishi S."/>
            <person name="Hori S."/>
            <person name="Arai W."/>
            <person name="Tsubouchi T."/>
            <person name="Morono Y."/>
            <person name="Uchiyama I."/>
            <person name="Ito T."/>
            <person name="Fujiyama A."/>
            <person name="Inagaki F."/>
            <person name="Takami H."/>
        </authorList>
    </citation>
    <scope>NUCLEOTIDE SEQUENCE</scope>
    <source>
        <strain evidence="1">Expedition CK06-06</strain>
    </source>
</reference>
<accession>X1EQ72</accession>
<dbReference type="AlphaFoldDB" id="X1EQ72"/>
<comment type="caution">
    <text evidence="1">The sequence shown here is derived from an EMBL/GenBank/DDBJ whole genome shotgun (WGS) entry which is preliminary data.</text>
</comment>
<evidence type="ECO:0000313" key="1">
    <source>
        <dbReference type="EMBL" id="GAH10808.1"/>
    </source>
</evidence>
<dbReference type="EMBL" id="BART01037764">
    <property type="protein sequence ID" value="GAH10808.1"/>
    <property type="molecule type" value="Genomic_DNA"/>
</dbReference>
<proteinExistence type="predicted"/>
<gene>
    <name evidence="1" type="ORF">S01H4_63014</name>
</gene>
<protein>
    <recommendedName>
        <fullName evidence="2">Helix-turn-helix domain-containing protein</fullName>
    </recommendedName>
</protein>
<sequence length="79" mass="9092">MAGPRIAERYKYMTLPQAARRLGMHQAKLRRRLKAGVFPSPSFVNKHGLNFFDEDWIKESQAILVNSFEGKNSEEALEL</sequence>
<name>X1EQ72_9ZZZZ</name>
<evidence type="ECO:0008006" key="2">
    <source>
        <dbReference type="Google" id="ProtNLM"/>
    </source>
</evidence>